<accession>A0A6S6UM26</accession>
<dbReference type="Gene3D" id="3.40.710.10">
    <property type="entry name" value="DD-peptidase/beta-lactamase superfamily"/>
    <property type="match status" value="1"/>
</dbReference>
<reference evidence="3" key="1">
    <citation type="submission" date="2020-01" db="EMBL/GenBank/DDBJ databases">
        <authorList>
            <person name="Meier V. D."/>
            <person name="Meier V D."/>
        </authorList>
    </citation>
    <scope>NUCLEOTIDE SEQUENCE</scope>
    <source>
        <strain evidence="3">HLG_WM_MAG_10</strain>
    </source>
</reference>
<evidence type="ECO:0000313" key="3">
    <source>
        <dbReference type="EMBL" id="CAA6829023.1"/>
    </source>
</evidence>
<sequence>MKLVLKWIFLMSLFLIFSNCNNNPSEADLRLIKEGQSARLINEPDPEEVRMRDLIQQYDTFVAHKFEELDLPGLAYAIVKDGEIVSVRTYGVQQKGKEALIDEHTTFRLASISKGFAATIAGLLVDQGYIGWDDKVTTHLPNFELRTSSHTDSLTIRHTLSHTTGLKEYSGVSLINKDLSCANVLRGLKSAKIEAKPAKVFAYQNAIFSAISEIGRATTNLSYGSLLDSMIFNPLGMEDASSSYKSMMANQNRAIPHVFSSKTGWSSVDIRKKWYNVGPAAGVNASISDMAIWLQAMLGHRPNVIPEKVLSEIFQPHIPINEDSKYYETWAPGLSDAYYGLGWRIFNYKKHKIVYHGGFVRGYRPEIGFCPNDDVGIVFLTNASKNELSTICVHAFFEMYFAPRVSR</sequence>
<keyword evidence="1" id="KW-0732">Signal</keyword>
<keyword evidence="3" id="KW-0378">Hydrolase</keyword>
<dbReference type="InterPro" id="IPR050491">
    <property type="entry name" value="AmpC-like"/>
</dbReference>
<evidence type="ECO:0000256" key="1">
    <source>
        <dbReference type="SAM" id="SignalP"/>
    </source>
</evidence>
<dbReference type="Pfam" id="PF00144">
    <property type="entry name" value="Beta-lactamase"/>
    <property type="match status" value="1"/>
</dbReference>
<feature type="chain" id="PRO_5028219552" evidence="1">
    <location>
        <begin position="23"/>
        <end position="407"/>
    </location>
</feature>
<dbReference type="EC" id="3.5.2.6" evidence="3"/>
<feature type="domain" description="Beta-lactamase-related" evidence="2">
    <location>
        <begin position="61"/>
        <end position="386"/>
    </location>
</feature>
<dbReference type="PANTHER" id="PTHR46825:SF15">
    <property type="entry name" value="BETA-LACTAMASE-RELATED DOMAIN-CONTAINING PROTEIN"/>
    <property type="match status" value="1"/>
</dbReference>
<organism evidence="3">
    <name type="scientific">uncultured Aureispira sp</name>
    <dbReference type="NCBI Taxonomy" id="1331704"/>
    <lineage>
        <taxon>Bacteria</taxon>
        <taxon>Pseudomonadati</taxon>
        <taxon>Bacteroidota</taxon>
        <taxon>Saprospiria</taxon>
        <taxon>Saprospirales</taxon>
        <taxon>Saprospiraceae</taxon>
        <taxon>Aureispira</taxon>
        <taxon>environmental samples</taxon>
    </lineage>
</organism>
<feature type="signal peptide" evidence="1">
    <location>
        <begin position="1"/>
        <end position="22"/>
    </location>
</feature>
<name>A0A6S6UM26_9BACT</name>
<evidence type="ECO:0000259" key="2">
    <source>
        <dbReference type="Pfam" id="PF00144"/>
    </source>
</evidence>
<dbReference type="GO" id="GO:0008800">
    <property type="term" value="F:beta-lactamase activity"/>
    <property type="evidence" value="ECO:0007669"/>
    <property type="project" value="UniProtKB-EC"/>
</dbReference>
<dbReference type="PANTHER" id="PTHR46825">
    <property type="entry name" value="D-ALANYL-D-ALANINE-CARBOXYPEPTIDASE/ENDOPEPTIDASE AMPH"/>
    <property type="match status" value="1"/>
</dbReference>
<proteinExistence type="predicted"/>
<dbReference type="AlphaFoldDB" id="A0A6S6UM26"/>
<dbReference type="InterPro" id="IPR012338">
    <property type="entry name" value="Beta-lactam/transpept-like"/>
</dbReference>
<dbReference type="InterPro" id="IPR001466">
    <property type="entry name" value="Beta-lactam-related"/>
</dbReference>
<dbReference type="EMBL" id="CACVAQ010000455">
    <property type="protein sequence ID" value="CAA6829023.1"/>
    <property type="molecule type" value="Genomic_DNA"/>
</dbReference>
<dbReference type="SUPFAM" id="SSF56601">
    <property type="entry name" value="beta-lactamase/transpeptidase-like"/>
    <property type="match status" value="1"/>
</dbReference>
<protein>
    <submittedName>
        <fullName evidence="3">Beta-lactamase (EC)</fullName>
        <ecNumber evidence="3">3.5.2.6</ecNumber>
    </submittedName>
</protein>
<gene>
    <name evidence="3" type="ORF">HELGO_WM57480</name>
</gene>